<dbReference type="PANTHER" id="PTHR21634:SF9">
    <property type="entry name" value="RE13835P"/>
    <property type="match status" value="1"/>
</dbReference>
<organism evidence="4 5">
    <name type="scientific">Trichobilharzia regenti</name>
    <name type="common">Nasal bird schistosome</name>
    <dbReference type="NCBI Taxonomy" id="157069"/>
    <lineage>
        <taxon>Eukaryota</taxon>
        <taxon>Metazoa</taxon>
        <taxon>Spiralia</taxon>
        <taxon>Lophotrochozoa</taxon>
        <taxon>Platyhelminthes</taxon>
        <taxon>Trematoda</taxon>
        <taxon>Digenea</taxon>
        <taxon>Strigeidida</taxon>
        <taxon>Schistosomatoidea</taxon>
        <taxon>Schistosomatidae</taxon>
        <taxon>Trichobilharzia</taxon>
    </lineage>
</organism>
<feature type="compositionally biased region" description="Low complexity" evidence="1">
    <location>
        <begin position="1028"/>
        <end position="1041"/>
    </location>
</feature>
<dbReference type="InterPro" id="IPR028085">
    <property type="entry name" value="FNIP_mid_dom"/>
</dbReference>
<dbReference type="GO" id="GO:0051087">
    <property type="term" value="F:protein-folding chaperone binding"/>
    <property type="evidence" value="ECO:0007669"/>
    <property type="project" value="TreeGrafter"/>
</dbReference>
<feature type="compositionally biased region" description="Low complexity" evidence="1">
    <location>
        <begin position="699"/>
        <end position="725"/>
    </location>
</feature>
<reference evidence="4" key="1">
    <citation type="submission" date="2022-06" db="EMBL/GenBank/DDBJ databases">
        <authorList>
            <person name="Berger JAMES D."/>
            <person name="Berger JAMES D."/>
        </authorList>
    </citation>
    <scope>NUCLEOTIDE SEQUENCE [LARGE SCALE GENOMIC DNA]</scope>
</reference>
<name>A0AA85KGF1_TRIRE</name>
<feature type="compositionally biased region" description="Basic residues" evidence="1">
    <location>
        <begin position="502"/>
        <end position="513"/>
    </location>
</feature>
<evidence type="ECO:0000313" key="4">
    <source>
        <dbReference type="Proteomes" id="UP000050795"/>
    </source>
</evidence>
<dbReference type="Pfam" id="PF14638">
    <property type="entry name" value="FNIP_C"/>
    <property type="match status" value="1"/>
</dbReference>
<dbReference type="Pfam" id="PF14637">
    <property type="entry name" value="FNIP_M"/>
    <property type="match status" value="1"/>
</dbReference>
<evidence type="ECO:0008006" key="6">
    <source>
        <dbReference type="Google" id="ProtNLM"/>
    </source>
</evidence>
<evidence type="ECO:0000256" key="1">
    <source>
        <dbReference type="SAM" id="MobiDB-lite"/>
    </source>
</evidence>
<dbReference type="GO" id="GO:0005737">
    <property type="term" value="C:cytoplasm"/>
    <property type="evidence" value="ECO:0007669"/>
    <property type="project" value="TreeGrafter"/>
</dbReference>
<dbReference type="InterPro" id="IPR028086">
    <property type="entry name" value="FNIP_C_dom"/>
</dbReference>
<proteinExistence type="predicted"/>
<evidence type="ECO:0000313" key="5">
    <source>
        <dbReference type="WBParaSite" id="TREG1_95570.2"/>
    </source>
</evidence>
<sequence length="1191" mass="130393">MSFALLRKAFGIGKAIDEKEFDDFFKVFDGSDALNVGHLSKLLKKKAVRLLVLKNEDSGVIFDSSAQKESVKSVPILNVGRQQCDLRDMAFGSYSLNSRKPLLFSTKVHDMSSSGQLLFTRVISDIDEWRKLYLSSGQNPWVKRGIFTLGNVELLQKHETSSNRSLAVCLLINLEWCSSTNGLYASKTLVAQKSHSRRNFHLFNSDVSNQAAMQPSVDNCFKNSPFSPRRFYRMLFEHWTQLSLLVETLTNECAVAVCNGTRSCWGTHNFVPEPHCTDVITKAFNNFLDYFRDLCLPKLSFPVWSTLNVTLSIGSDSLPSYFEPSRTDCVAYWLNMDPSYCQSLSADCSQASKDNLADIFVKSCLVPLIIKGNNRDHRNFLSRLLTGVLMFHTGWLDGVSSKGSRSNLGNTNENSSSSSQNVRSSLLNQLLTQTSFIPIGTDAVCGSIFNCTVISGQSRAYMMALLYFVTYFLRFLCLTHAQECVPELGQADLFELEQQKRRTRLGGKSRRKSGSATSSSSTNCGGGGGDAHDSGISSQEDLTSMVYSASTGSSPTHVSGMALCMTRRLTRDQCRMAEAAAQLMVTREAAAAAAAAAAATNMFQQNVTTGPPANSLISVGETRSPHSTEISVLSDGSIGGSCLSNSPRSYRQRYTEVPLLIEKYFDGDEELCSCLPTEIIPGYNMNPPPPTTTTSNRYSTSLTTAAATTTSPGGGRSNSSSTTYTTNTTMHVSEHHYHHPHPHQYNVKTSSSSASACSSASSSLSSSYLRISSQSVDRSSKQMFYASQTRGGGGVGNQEMVPSTSKSIDGCNLSSLIDNHNNTNMPSSSSSLSGIYADTDRHHQQLQQQHNLDSLHHRSAYQTFVNHSLISATVSDIYHTGHVLQATTESPDSFKSRLEENLIQWLTYGPLVVSDFNSLSLMNNNNNNNNTSNSNVKIVPDVYSGQPSTSSSSFKLNHSHQRLSSRQFKHPKWSATALVINCDTKSVEALTLVQPNLANLVLTKEPEVVNSNNYGHSASTSTAIIGNPSSVSTPSSSTTTVQHIGGRDRVKIMLDQSSLSSTSDSLIDQPILITPIRALSASVSRRNLHIKPAPLISRLIEQIHLVLDTTNCSLMTLKHLECNLQLLYRKSMILTNLLIKEGAPLLQRIDRMTTTVGCLPDDLPLLLSIASSCSIQAANILHTSHFDWLNL</sequence>
<dbReference type="Proteomes" id="UP000050795">
    <property type="component" value="Unassembled WGS sequence"/>
</dbReference>
<feature type="domain" description="Folliculin-interacting protein C-terminal" evidence="3">
    <location>
        <begin position="1085"/>
        <end position="1173"/>
    </location>
</feature>
<accession>A0AA85KGF1</accession>
<dbReference type="AlphaFoldDB" id="A0AA85KGF1"/>
<dbReference type="GO" id="GO:0042030">
    <property type="term" value="F:ATPase inhibitor activity"/>
    <property type="evidence" value="ECO:0007669"/>
    <property type="project" value="TreeGrafter"/>
</dbReference>
<feature type="region of interest" description="Disordered" evidence="1">
    <location>
        <begin position="1020"/>
        <end position="1043"/>
    </location>
</feature>
<feature type="compositionally biased region" description="Low complexity" evidence="1">
    <location>
        <begin position="514"/>
        <end position="523"/>
    </location>
</feature>
<feature type="region of interest" description="Disordered" evidence="1">
    <location>
        <begin position="683"/>
        <end position="725"/>
    </location>
</feature>
<reference evidence="5" key="2">
    <citation type="submission" date="2023-11" db="UniProtKB">
        <authorList>
            <consortium name="WormBaseParasite"/>
        </authorList>
    </citation>
    <scope>IDENTIFICATION</scope>
</reference>
<dbReference type="PANTHER" id="PTHR21634">
    <property type="entry name" value="RE13835P"/>
    <property type="match status" value="1"/>
</dbReference>
<evidence type="ECO:0000259" key="2">
    <source>
        <dbReference type="Pfam" id="PF14637"/>
    </source>
</evidence>
<feature type="region of interest" description="Disordered" evidence="1">
    <location>
        <begin position="502"/>
        <end position="535"/>
    </location>
</feature>
<protein>
    <recommendedName>
        <fullName evidence="6">UDENN FNIP1/2-type domain-containing protein</fullName>
    </recommendedName>
</protein>
<evidence type="ECO:0000259" key="3">
    <source>
        <dbReference type="Pfam" id="PF14638"/>
    </source>
</evidence>
<dbReference type="WBParaSite" id="TREG1_95570.2">
    <property type="protein sequence ID" value="TREG1_95570.2"/>
    <property type="gene ID" value="TREG1_95570"/>
</dbReference>
<keyword evidence="4" id="KW-1185">Reference proteome</keyword>
<feature type="domain" description="Folliculin-interacting protein middle" evidence="2">
    <location>
        <begin position="229"/>
        <end position="474"/>
    </location>
</feature>